<organism evidence="2 3">
    <name type="scientific">Ambispora gerdemannii</name>
    <dbReference type="NCBI Taxonomy" id="144530"/>
    <lineage>
        <taxon>Eukaryota</taxon>
        <taxon>Fungi</taxon>
        <taxon>Fungi incertae sedis</taxon>
        <taxon>Mucoromycota</taxon>
        <taxon>Glomeromycotina</taxon>
        <taxon>Glomeromycetes</taxon>
        <taxon>Archaeosporales</taxon>
        <taxon>Ambisporaceae</taxon>
        <taxon>Ambispora</taxon>
    </lineage>
</organism>
<dbReference type="AlphaFoldDB" id="A0A9N9BQC4"/>
<accession>A0A9N9BQC4</accession>
<evidence type="ECO:0000313" key="3">
    <source>
        <dbReference type="Proteomes" id="UP000789831"/>
    </source>
</evidence>
<evidence type="ECO:0000256" key="1">
    <source>
        <dbReference type="SAM" id="MobiDB-lite"/>
    </source>
</evidence>
<keyword evidence="3" id="KW-1185">Reference proteome</keyword>
<gene>
    <name evidence="2" type="ORF">AGERDE_LOCUS7937</name>
</gene>
<dbReference type="EMBL" id="CAJVPL010001555">
    <property type="protein sequence ID" value="CAG8577130.1"/>
    <property type="molecule type" value="Genomic_DNA"/>
</dbReference>
<sequence>MSDSITRSHHVIQLTRSTVLVERETVRYCYYHPYSTRGYSDSAVPALAQIGFDTYEAFSVPPENLEPYSRRDSSQLSLFDTSESTSVFSAPPENLEPYPRRGFSGLTVPTSAQLSLFYASESIPVFSVPPKNL</sequence>
<dbReference type="Proteomes" id="UP000789831">
    <property type="component" value="Unassembled WGS sequence"/>
</dbReference>
<protein>
    <submittedName>
        <fullName evidence="2">1244_t:CDS:1</fullName>
    </submittedName>
</protein>
<feature type="region of interest" description="Disordered" evidence="1">
    <location>
        <begin position="82"/>
        <end position="102"/>
    </location>
</feature>
<proteinExistence type="predicted"/>
<comment type="caution">
    <text evidence="2">The sequence shown here is derived from an EMBL/GenBank/DDBJ whole genome shotgun (WGS) entry which is preliminary data.</text>
</comment>
<reference evidence="2" key="1">
    <citation type="submission" date="2021-06" db="EMBL/GenBank/DDBJ databases">
        <authorList>
            <person name="Kallberg Y."/>
            <person name="Tangrot J."/>
            <person name="Rosling A."/>
        </authorList>
    </citation>
    <scope>NUCLEOTIDE SEQUENCE</scope>
    <source>
        <strain evidence="2">MT106</strain>
    </source>
</reference>
<evidence type="ECO:0000313" key="2">
    <source>
        <dbReference type="EMBL" id="CAG8577130.1"/>
    </source>
</evidence>
<name>A0A9N9BQC4_9GLOM</name>